<comment type="similarity">
    <text evidence="1">Belongs to the bacterial solute-binding protein 5 family.</text>
</comment>
<name>A0A0W1KJX3_9ACTO</name>
<evidence type="ECO:0000256" key="4">
    <source>
        <dbReference type="SAM" id="MobiDB-lite"/>
    </source>
</evidence>
<dbReference type="InterPro" id="IPR039424">
    <property type="entry name" value="SBP_5"/>
</dbReference>
<evidence type="ECO:0000313" key="7">
    <source>
        <dbReference type="Proteomes" id="UP000054404"/>
    </source>
</evidence>
<dbReference type="InterPro" id="IPR030678">
    <property type="entry name" value="Peptide/Ni-bd"/>
</dbReference>
<dbReference type="GO" id="GO:0042597">
    <property type="term" value="C:periplasmic space"/>
    <property type="evidence" value="ECO:0007669"/>
    <property type="project" value="UniProtKB-ARBA"/>
</dbReference>
<dbReference type="GO" id="GO:1904680">
    <property type="term" value="F:peptide transmembrane transporter activity"/>
    <property type="evidence" value="ECO:0007669"/>
    <property type="project" value="TreeGrafter"/>
</dbReference>
<dbReference type="Gene3D" id="3.10.105.10">
    <property type="entry name" value="Dipeptide-binding Protein, Domain 3"/>
    <property type="match status" value="1"/>
</dbReference>
<proteinExistence type="inferred from homology"/>
<gene>
    <name evidence="6" type="primary">ddpA</name>
    <name evidence="6" type="ORF">AQZ59_00849</name>
</gene>
<dbReference type="PANTHER" id="PTHR30290">
    <property type="entry name" value="PERIPLASMIC BINDING COMPONENT OF ABC TRANSPORTER"/>
    <property type="match status" value="1"/>
</dbReference>
<keyword evidence="3 5" id="KW-0732">Signal</keyword>
<evidence type="ECO:0000256" key="3">
    <source>
        <dbReference type="ARBA" id="ARBA00022729"/>
    </source>
</evidence>
<accession>A0A0W1KJX3</accession>
<dbReference type="GO" id="GO:0015833">
    <property type="term" value="P:peptide transport"/>
    <property type="evidence" value="ECO:0007669"/>
    <property type="project" value="TreeGrafter"/>
</dbReference>
<reference evidence="6 7" key="1">
    <citation type="submission" date="2015-11" db="EMBL/GenBank/DDBJ databases">
        <title>Draft Genome Sequence of the Type Strain Trueperella bernardiae LCDC 89-0504T, Isolated from Blood Culture.</title>
        <authorList>
            <person name="Bernier A.-M."/>
            <person name="Bernard K."/>
        </authorList>
    </citation>
    <scope>NUCLEOTIDE SEQUENCE [LARGE SCALE GENOMIC DNA]</scope>
    <source>
        <strain evidence="6 7">LCDC 89-0504</strain>
    </source>
</reference>
<evidence type="ECO:0000256" key="5">
    <source>
        <dbReference type="SAM" id="SignalP"/>
    </source>
</evidence>
<protein>
    <submittedName>
        <fullName evidence="6">Putative D,D-dipeptide-binding periplasmic protein DdpA</fullName>
    </submittedName>
</protein>
<keyword evidence="7" id="KW-1185">Reference proteome</keyword>
<evidence type="ECO:0000256" key="2">
    <source>
        <dbReference type="ARBA" id="ARBA00022448"/>
    </source>
</evidence>
<dbReference type="PROSITE" id="PS51257">
    <property type="entry name" value="PROKAR_LIPOPROTEIN"/>
    <property type="match status" value="1"/>
</dbReference>
<dbReference type="EMBL" id="LNIZ01000003">
    <property type="protein sequence ID" value="KTF04328.1"/>
    <property type="molecule type" value="Genomic_DNA"/>
</dbReference>
<dbReference type="PIRSF" id="PIRSF002741">
    <property type="entry name" value="MppA"/>
    <property type="match status" value="1"/>
</dbReference>
<dbReference type="Gene3D" id="3.40.190.10">
    <property type="entry name" value="Periplasmic binding protein-like II"/>
    <property type="match status" value="1"/>
</dbReference>
<feature type="signal peptide" evidence="5">
    <location>
        <begin position="1"/>
        <end position="22"/>
    </location>
</feature>
<dbReference type="SUPFAM" id="SSF53850">
    <property type="entry name" value="Periplasmic binding protein-like II"/>
    <property type="match status" value="1"/>
</dbReference>
<sequence length="526" mass="56083">MRSTKRWAKLTAVAAATTLALAACGGGSSQTPSSSGTTDSNTSTGGAPSGQLNLGVAYETTNYDPSTTSSALAMGANWHVVEGLYEFDMSNYELFPALAAGDPVKVSDTEYEVTLRDGAKFSDGTDVTTADVLESYARTTADTSIYKQFFSFVDSVEAKDDKTITIKTKYPFAAVAERFVDVKIVPAASTQEEMTAKPIGTGPYKYESITNTAIEAVPNEHYNGSKPATVEKIHWDVLKDDAARLAAALGGTIDVMETVPSATKDQLAAAGWTLDEVPGYNNPFLMFNTSKAPFDNKDVRKAFHYAIDRAKLVNDVMGGDATVATSFLPAANPMHKEAAEQFTYDTAKAKAAFEAAGLKEITLITTDHPWIANLAPQIRQDLEAAGLTVNVQSMASGDLYANFADVDNPTFDVALAPGDPSVFGSDPGIIINWWYGDNVWTQKRTQWANSAPEQFAKLSEIVTGAEQASGDEAKKLWGEAQDLIADEAPLFPLFHRTMITGINGDKVVGAHGIGTTGLNLVGASVK</sequence>
<dbReference type="STRING" id="59561.AQZ59_00849"/>
<dbReference type="PATRIC" id="fig|59561.3.peg.842"/>
<feature type="region of interest" description="Disordered" evidence="4">
    <location>
        <begin position="25"/>
        <end position="51"/>
    </location>
</feature>
<feature type="chain" id="PRO_5044192964" evidence="5">
    <location>
        <begin position="23"/>
        <end position="526"/>
    </location>
</feature>
<dbReference type="CDD" id="cd00995">
    <property type="entry name" value="PBP2_NikA_DppA_OppA_like"/>
    <property type="match status" value="1"/>
</dbReference>
<evidence type="ECO:0000256" key="1">
    <source>
        <dbReference type="ARBA" id="ARBA00005695"/>
    </source>
</evidence>
<dbReference type="RefSeq" id="WP_062613415.1">
    <property type="nucleotide sequence ID" value="NZ_CALTZF010000002.1"/>
</dbReference>
<dbReference type="AlphaFoldDB" id="A0A0W1KJX3"/>
<organism evidence="6 7">
    <name type="scientific">Trueperella bernardiae</name>
    <dbReference type="NCBI Taxonomy" id="59561"/>
    <lineage>
        <taxon>Bacteria</taxon>
        <taxon>Bacillati</taxon>
        <taxon>Actinomycetota</taxon>
        <taxon>Actinomycetes</taxon>
        <taxon>Actinomycetales</taxon>
        <taxon>Actinomycetaceae</taxon>
        <taxon>Trueperella</taxon>
    </lineage>
</organism>
<dbReference type="OrthoDB" id="5243526at2"/>
<dbReference type="PANTHER" id="PTHR30290:SF9">
    <property type="entry name" value="OLIGOPEPTIDE-BINDING PROTEIN APPA"/>
    <property type="match status" value="1"/>
</dbReference>
<keyword evidence="2" id="KW-0813">Transport</keyword>
<feature type="compositionally biased region" description="Low complexity" evidence="4">
    <location>
        <begin position="25"/>
        <end position="46"/>
    </location>
</feature>
<evidence type="ECO:0000313" key="6">
    <source>
        <dbReference type="EMBL" id="KTF04328.1"/>
    </source>
</evidence>
<dbReference type="InterPro" id="IPR000914">
    <property type="entry name" value="SBP_5_dom"/>
</dbReference>
<dbReference type="GO" id="GO:0043190">
    <property type="term" value="C:ATP-binding cassette (ABC) transporter complex"/>
    <property type="evidence" value="ECO:0007669"/>
    <property type="project" value="InterPro"/>
</dbReference>
<dbReference type="Proteomes" id="UP000054404">
    <property type="component" value="Unassembled WGS sequence"/>
</dbReference>
<comment type="caution">
    <text evidence="6">The sequence shown here is derived from an EMBL/GenBank/DDBJ whole genome shotgun (WGS) entry which is preliminary data.</text>
</comment>
<dbReference type="Pfam" id="PF00496">
    <property type="entry name" value="SBP_bac_5"/>
    <property type="match status" value="1"/>
</dbReference>